<comment type="caution">
    <text evidence="1">The sequence shown here is derived from an EMBL/GenBank/DDBJ whole genome shotgun (WGS) entry which is preliminary data.</text>
</comment>
<proteinExistence type="predicted"/>
<organism evidence="1 2">
    <name type="scientific">Sphingobium fuliginis (strain ATCC 27551)</name>
    <dbReference type="NCBI Taxonomy" id="336203"/>
    <lineage>
        <taxon>Bacteria</taxon>
        <taxon>Pseudomonadati</taxon>
        <taxon>Pseudomonadota</taxon>
        <taxon>Alphaproteobacteria</taxon>
        <taxon>Sphingomonadales</taxon>
        <taxon>Sphingomonadaceae</taxon>
        <taxon>Sphingobium</taxon>
    </lineage>
</organism>
<evidence type="ECO:0000313" key="1">
    <source>
        <dbReference type="EMBL" id="GAY23895.1"/>
    </source>
</evidence>
<reference evidence="1 2" key="2">
    <citation type="journal article" date="2013" name="Environ. Sci. Technol.">
        <title>The 4-tert-butylphenol-utilizing bacterium Sphingobium fuliginis OMI can degrade bisphenols via phenolic ring hydroxylation and meta-cleavage pathway.</title>
        <authorList>
            <person name="Ogata Y."/>
            <person name="Goda S."/>
            <person name="Toyama T."/>
            <person name="Sei K."/>
            <person name="Ike M."/>
        </authorList>
    </citation>
    <scope>NUCLEOTIDE SEQUENCE [LARGE SCALE GENOMIC DNA]</scope>
    <source>
        <strain evidence="1 2">OMI</strain>
    </source>
</reference>
<dbReference type="AlphaFoldDB" id="A0A292ZM36"/>
<protein>
    <submittedName>
        <fullName evidence="1">Uncharacterized protein</fullName>
    </submittedName>
</protein>
<reference evidence="1 2" key="1">
    <citation type="journal article" date="2013" name="Biodegradation">
        <title>Occurrence of 4-tert-butylphenol (4-t-BP) biodegradation in an aquatic sample caused by the presence of Spirodela polyrrhiza and isolation of a 4-t-BP-utilizing bacterium.</title>
        <authorList>
            <person name="Ogata Y."/>
            <person name="Toyama T."/>
            <person name="Yu N."/>
            <person name="Wang X."/>
            <person name="Sei K."/>
            <person name="Ike M."/>
        </authorList>
    </citation>
    <scope>NUCLEOTIDE SEQUENCE [LARGE SCALE GENOMIC DNA]</scope>
    <source>
        <strain evidence="1 2">OMI</strain>
    </source>
</reference>
<name>A0A292ZM36_SPHSA</name>
<dbReference type="Proteomes" id="UP000221538">
    <property type="component" value="Unassembled WGS sequence"/>
</dbReference>
<sequence length="39" mass="3994">MLSGPVPPLLNLLPGTADCPGAVAGSQDGWCGFVRYGFE</sequence>
<dbReference type="EMBL" id="BEWI01000032">
    <property type="protein sequence ID" value="GAY23895.1"/>
    <property type="molecule type" value="Genomic_DNA"/>
</dbReference>
<gene>
    <name evidence="1" type="ORF">SFOMI_4473</name>
</gene>
<evidence type="ECO:0000313" key="2">
    <source>
        <dbReference type="Proteomes" id="UP000221538"/>
    </source>
</evidence>
<accession>A0A292ZM36</accession>